<dbReference type="eggNOG" id="ENOG502STJP">
    <property type="taxonomic scope" value="Eukaryota"/>
</dbReference>
<feature type="region of interest" description="Disordered" evidence="1">
    <location>
        <begin position="277"/>
        <end position="298"/>
    </location>
</feature>
<organism evidence="2 3">
    <name type="scientific">Thermothelomyces thermophilus (strain ATCC 42464 / BCRC 31852 / DSM 1799)</name>
    <name type="common">Sporotrichum thermophile</name>
    <dbReference type="NCBI Taxonomy" id="573729"/>
    <lineage>
        <taxon>Eukaryota</taxon>
        <taxon>Fungi</taxon>
        <taxon>Dikarya</taxon>
        <taxon>Ascomycota</taxon>
        <taxon>Pezizomycotina</taxon>
        <taxon>Sordariomycetes</taxon>
        <taxon>Sordariomycetidae</taxon>
        <taxon>Sordariales</taxon>
        <taxon>Chaetomiaceae</taxon>
        <taxon>Thermothelomyces</taxon>
    </lineage>
</organism>
<feature type="compositionally biased region" description="Basic and acidic residues" evidence="1">
    <location>
        <begin position="96"/>
        <end position="105"/>
    </location>
</feature>
<dbReference type="RefSeq" id="XP_003658599.1">
    <property type="nucleotide sequence ID" value="XM_003658551.1"/>
</dbReference>
<accession>G2Q1S0</accession>
<feature type="compositionally biased region" description="Low complexity" evidence="1">
    <location>
        <begin position="590"/>
        <end position="599"/>
    </location>
</feature>
<dbReference type="InParanoid" id="G2Q1S0"/>
<dbReference type="HOGENOM" id="CLU_427099_0_0_1"/>
<dbReference type="OrthoDB" id="3538943at2759"/>
<feature type="compositionally biased region" description="Polar residues" evidence="1">
    <location>
        <begin position="134"/>
        <end position="145"/>
    </location>
</feature>
<keyword evidence="3" id="KW-1185">Reference proteome</keyword>
<dbReference type="VEuPathDB" id="FungiDB:MYCTH_2122204"/>
<feature type="compositionally biased region" description="Pro residues" evidence="1">
    <location>
        <begin position="494"/>
        <end position="510"/>
    </location>
</feature>
<evidence type="ECO:0000313" key="2">
    <source>
        <dbReference type="EMBL" id="AEO53354.1"/>
    </source>
</evidence>
<feature type="region of interest" description="Disordered" evidence="1">
    <location>
        <begin position="405"/>
        <end position="618"/>
    </location>
</feature>
<feature type="compositionally biased region" description="Polar residues" evidence="1">
    <location>
        <begin position="569"/>
        <end position="581"/>
    </location>
</feature>
<feature type="compositionally biased region" description="Basic and acidic residues" evidence="1">
    <location>
        <begin position="119"/>
        <end position="129"/>
    </location>
</feature>
<gene>
    <name evidence="2" type="ORF">MYCTH_2122204</name>
</gene>
<proteinExistence type="predicted"/>
<dbReference type="EMBL" id="CP003002">
    <property type="protein sequence ID" value="AEO53354.1"/>
    <property type="molecule type" value="Genomic_DNA"/>
</dbReference>
<feature type="region of interest" description="Disordered" evidence="1">
    <location>
        <begin position="65"/>
        <end position="182"/>
    </location>
</feature>
<dbReference type="OMA" id="NTPPCAQ"/>
<feature type="compositionally biased region" description="Basic and acidic residues" evidence="1">
    <location>
        <begin position="153"/>
        <end position="175"/>
    </location>
</feature>
<feature type="compositionally biased region" description="Basic and acidic residues" evidence="1">
    <location>
        <begin position="416"/>
        <end position="436"/>
    </location>
</feature>
<dbReference type="Proteomes" id="UP000007322">
    <property type="component" value="Chromosome 1"/>
</dbReference>
<dbReference type="KEGG" id="mtm:MYCTH_2122204"/>
<reference evidence="2 3" key="1">
    <citation type="journal article" date="2011" name="Nat. Biotechnol.">
        <title>Comparative genomic analysis of the thermophilic biomass-degrading fungi Myceliophthora thermophila and Thielavia terrestris.</title>
        <authorList>
            <person name="Berka R.M."/>
            <person name="Grigoriev I.V."/>
            <person name="Otillar R."/>
            <person name="Salamov A."/>
            <person name="Grimwood J."/>
            <person name="Reid I."/>
            <person name="Ishmael N."/>
            <person name="John T."/>
            <person name="Darmond C."/>
            <person name="Moisan M.-C."/>
            <person name="Henrissat B."/>
            <person name="Coutinho P.M."/>
            <person name="Lombard V."/>
            <person name="Natvig D.O."/>
            <person name="Lindquist E."/>
            <person name="Schmutz J."/>
            <person name="Lucas S."/>
            <person name="Harris P."/>
            <person name="Powlowski J."/>
            <person name="Bellemare A."/>
            <person name="Taylor D."/>
            <person name="Butler G."/>
            <person name="de Vries R.P."/>
            <person name="Allijn I.E."/>
            <person name="van den Brink J."/>
            <person name="Ushinsky S."/>
            <person name="Storms R."/>
            <person name="Powell A.J."/>
            <person name="Paulsen I.T."/>
            <person name="Elbourne L.D.H."/>
            <person name="Baker S.E."/>
            <person name="Magnuson J."/>
            <person name="LaBoissiere S."/>
            <person name="Clutterbuck A.J."/>
            <person name="Martinez D."/>
            <person name="Wogulis M."/>
            <person name="de Leon A.L."/>
            <person name="Rey M.W."/>
            <person name="Tsang A."/>
        </authorList>
    </citation>
    <scope>NUCLEOTIDE SEQUENCE [LARGE SCALE GENOMIC DNA]</scope>
    <source>
        <strain evidence="3">ATCC 42464 / BCRC 31852 / DSM 1799</strain>
    </source>
</reference>
<feature type="compositionally biased region" description="Low complexity" evidence="1">
    <location>
        <begin position="447"/>
        <end position="463"/>
    </location>
</feature>
<evidence type="ECO:0000313" key="3">
    <source>
        <dbReference type="Proteomes" id="UP000007322"/>
    </source>
</evidence>
<protein>
    <submittedName>
        <fullName evidence="2">Uncharacterized protein</fullName>
    </submittedName>
</protein>
<dbReference type="AlphaFoldDB" id="G2Q1S0"/>
<dbReference type="STRING" id="573729.G2Q1S0"/>
<name>G2Q1S0_THET4</name>
<sequence length="641" mass="69010">MAKAGSSVPPDAWASWSPAILANPTKIPRRYVQIPSDQQKLLDRPDAWSLGRYPNVPPKVLTDVRAQSVRDTPPNVSALEETLLSQPASPASPGRAGEDLHRSASPERGVGAGIGLENDSAKAEEDGNRGVENTPGTPIPWSSSPPEHFLGPHQREEARAKDVSDSSRHSPEQRGPRTTGRVSARAAFLTDFPPSSSAKSDPGLEIEVPNAVTEALEPVNRQAVSVFNHTPPSAQVHIPVSAVWPDHQLLVDDTGTARSTWAWANITGYAIPTASLQPAGEQGPSEFPIDTPSDTSSSQAPYTTFKAAYPDYEGSLGVYLRAVLSILPLQKKRALAEFLYDDFVRVFSTDFLTYISGQEANPRPLSAVEFYNENVSRPVYLRGVLTKNNLSETLNKYANEIRAIRGGAVEPQEPEDTTRQRHDQRAPDKAPFERQTARQPRQRTDTSYASHESDSSSAAVSASPGPGTRETGSPAVPTCAATEPRPTKQVRETVPPPTAGIDVPPPPSTVRPPTEAGKPAREAIVSPSRPVFRTQPDSPSLDIEPSPTPVTPAMSKRTLPAVDKFSGAGLSQASNPESIPETTLKRRAAPRASAGSSTAEPGAEFKRPQAAKTNADKRALRFKKFLMQKRIQSSAPQRSTP</sequence>
<dbReference type="GeneID" id="11508592"/>
<evidence type="ECO:0000256" key="1">
    <source>
        <dbReference type="SAM" id="MobiDB-lite"/>
    </source>
</evidence>